<keyword evidence="7" id="KW-1185">Reference proteome</keyword>
<keyword evidence="3" id="KW-1134">Transmembrane beta strand</keyword>
<evidence type="ECO:0000259" key="6">
    <source>
        <dbReference type="Pfam" id="PF01103"/>
    </source>
</evidence>
<dbReference type="GeneID" id="100375726"/>
<evidence type="ECO:0000256" key="5">
    <source>
        <dbReference type="ARBA" id="ARBA00023136"/>
    </source>
</evidence>
<comment type="subcellular location">
    <subcellularLocation>
        <location evidence="1">Mitochondrion outer membrane</location>
        <topology evidence="1">Multi-pass membrane protein</topology>
    </subcellularLocation>
</comment>
<dbReference type="PANTHER" id="PTHR12815:SF18">
    <property type="entry name" value="SORTING AND ASSEMBLY MACHINERY COMPONENT 50 HOMOLOG"/>
    <property type="match status" value="1"/>
</dbReference>
<proteinExistence type="inferred from homology"/>
<dbReference type="Pfam" id="PF01103">
    <property type="entry name" value="Omp85"/>
    <property type="match status" value="1"/>
</dbReference>
<feature type="domain" description="Bacterial surface antigen (D15)" evidence="6">
    <location>
        <begin position="149"/>
        <end position="466"/>
    </location>
</feature>
<dbReference type="InterPro" id="IPR000184">
    <property type="entry name" value="Bac_surfAg_D15"/>
</dbReference>
<sequence>MGTVHAKTLDSETFPAMVAHQGIPPPPPDGKRGHVLVLDNQKAKVEHIYIEGLSKTKSDVVTNIAKDVLQAESIQDVIRKSTEARAKMEKLGIFKNVGILIDTNKGPKAHPDGLNVTFEVKEMRSVTGGIHTLVGNNEGSLVVGVKMPNVFGRAEKLVSEYSYGSRKSTSYQASFIKPIQADLDKCITASGFKMMADYLPSGYKQTDKGISLDLSFPSFIGRQSLRWEGVWRELSCLRTSSFAVREEAGHTLKSCLKHTYTRDTRDENVLPSSGYLLKLNQELAGYTGGDIKFFKEEMELQLNQKLFWDIVVSCSLSGGMLKPLEKTKSNILDRFFLGGPNSVRGFMLRGIGPHQDGDAVGSEAYWATGLHVYSPLPFNPAKGGFGDLFRTHFFVNAGNLTTINLDDPWNKNKDKKLENFRWSYGVGLVVRFGRIARMELNYCVPMRAANSDKISEGFQFGIGVNFL</sequence>
<reference evidence="8" key="1">
    <citation type="submission" date="2025-08" db="UniProtKB">
        <authorList>
            <consortium name="RefSeq"/>
        </authorList>
    </citation>
    <scope>IDENTIFICATION</scope>
    <source>
        <tissue evidence="8">Testes</tissue>
    </source>
</reference>
<organism evidence="7 8">
    <name type="scientific">Saccoglossus kowalevskii</name>
    <name type="common">Acorn worm</name>
    <dbReference type="NCBI Taxonomy" id="10224"/>
    <lineage>
        <taxon>Eukaryota</taxon>
        <taxon>Metazoa</taxon>
        <taxon>Hemichordata</taxon>
        <taxon>Enteropneusta</taxon>
        <taxon>Harrimaniidae</taxon>
        <taxon>Saccoglossus</taxon>
    </lineage>
</organism>
<keyword evidence="5" id="KW-0472">Membrane</keyword>
<keyword evidence="4" id="KW-0812">Transmembrane</keyword>
<evidence type="ECO:0000256" key="2">
    <source>
        <dbReference type="ARBA" id="ARBA00010913"/>
    </source>
</evidence>
<accession>A0ABM0MGM1</accession>
<dbReference type="Gene3D" id="2.40.160.50">
    <property type="entry name" value="membrane protein fhac: a member of the omp85/tpsb transporter family"/>
    <property type="match status" value="1"/>
</dbReference>
<evidence type="ECO:0000313" key="7">
    <source>
        <dbReference type="Proteomes" id="UP000694865"/>
    </source>
</evidence>
<evidence type="ECO:0000313" key="8">
    <source>
        <dbReference type="RefSeq" id="XP_006819162.1"/>
    </source>
</evidence>
<dbReference type="InterPro" id="IPR039910">
    <property type="entry name" value="D15-like"/>
</dbReference>
<evidence type="ECO:0000256" key="1">
    <source>
        <dbReference type="ARBA" id="ARBA00004374"/>
    </source>
</evidence>
<gene>
    <name evidence="8" type="primary">LOC100375726</name>
</gene>
<protein>
    <submittedName>
        <fullName evidence="8">Sorting and assembly machinery component 50 homolog A-like</fullName>
    </submittedName>
</protein>
<comment type="similarity">
    <text evidence="2">Belongs to the SAM50/omp85 family.</text>
</comment>
<name>A0ABM0MGM1_SACKO</name>
<evidence type="ECO:0000256" key="3">
    <source>
        <dbReference type="ARBA" id="ARBA00022452"/>
    </source>
</evidence>
<evidence type="ECO:0000256" key="4">
    <source>
        <dbReference type="ARBA" id="ARBA00022692"/>
    </source>
</evidence>
<dbReference type="PANTHER" id="PTHR12815">
    <property type="entry name" value="SORTING AND ASSEMBLY MACHINERY SAMM50 PROTEIN FAMILY MEMBER"/>
    <property type="match status" value="1"/>
</dbReference>
<dbReference type="RefSeq" id="XP_006819162.1">
    <property type="nucleotide sequence ID" value="XM_006819099.1"/>
</dbReference>
<dbReference type="Proteomes" id="UP000694865">
    <property type="component" value="Unplaced"/>
</dbReference>